<dbReference type="GeneID" id="80894187"/>
<dbReference type="Pfam" id="PF05347">
    <property type="entry name" value="Complex1_LYR"/>
    <property type="match status" value="1"/>
</dbReference>
<dbReference type="Proteomes" id="UP001144673">
    <property type="component" value="Chromosome 1"/>
</dbReference>
<dbReference type="RefSeq" id="XP_056060309.1">
    <property type="nucleotide sequence ID" value="XM_056192052.1"/>
</dbReference>
<reference evidence="2" key="1">
    <citation type="journal article" date="2023" name="Access Microbiol">
        <title>De-novo genome assembly for Akanthomyces muscarius, a biocontrol agent of insect agricultural pests.</title>
        <authorList>
            <person name="Erdos Z."/>
            <person name="Studholme D.J."/>
            <person name="Raymond B."/>
            <person name="Sharma M."/>
        </authorList>
    </citation>
    <scope>NUCLEOTIDE SEQUENCE</scope>
    <source>
        <strain evidence="2">Ve6</strain>
    </source>
</reference>
<keyword evidence="3" id="KW-1185">Reference proteome</keyword>
<name>A0A9W8QRZ6_AKAMU</name>
<evidence type="ECO:0000259" key="1">
    <source>
        <dbReference type="Pfam" id="PF05347"/>
    </source>
</evidence>
<protein>
    <recommendedName>
        <fullName evidence="1">Complex 1 LYR protein domain-containing protein</fullName>
    </recommendedName>
</protein>
<gene>
    <name evidence="2" type="ORF">LMH87_007028</name>
</gene>
<evidence type="ECO:0000313" key="3">
    <source>
        <dbReference type="Proteomes" id="UP001144673"/>
    </source>
</evidence>
<feature type="domain" description="Complex 1 LYR protein" evidence="1">
    <location>
        <begin position="17"/>
        <end position="79"/>
    </location>
</feature>
<dbReference type="KEGG" id="amus:LMH87_007028"/>
<dbReference type="EMBL" id="JAJHUN010000001">
    <property type="protein sequence ID" value="KAJ4165394.1"/>
    <property type="molecule type" value="Genomic_DNA"/>
</dbReference>
<accession>A0A9W8QRZ6</accession>
<comment type="caution">
    <text evidence="2">The sequence shown here is derived from an EMBL/GenBank/DDBJ whole genome shotgun (WGS) entry which is preliminary data.</text>
</comment>
<dbReference type="AlphaFoldDB" id="A0A9W8QRZ6"/>
<proteinExistence type="predicted"/>
<dbReference type="InterPro" id="IPR008011">
    <property type="entry name" value="Complex1_LYR_dom"/>
</dbReference>
<organism evidence="2 3">
    <name type="scientific">Akanthomyces muscarius</name>
    <name type="common">Entomopathogenic fungus</name>
    <name type="synonym">Lecanicillium muscarium</name>
    <dbReference type="NCBI Taxonomy" id="2231603"/>
    <lineage>
        <taxon>Eukaryota</taxon>
        <taxon>Fungi</taxon>
        <taxon>Dikarya</taxon>
        <taxon>Ascomycota</taxon>
        <taxon>Pezizomycotina</taxon>
        <taxon>Sordariomycetes</taxon>
        <taxon>Hypocreomycetidae</taxon>
        <taxon>Hypocreales</taxon>
        <taxon>Cordycipitaceae</taxon>
        <taxon>Akanthomyces</taxon>
    </lineage>
</organism>
<sequence length="120" mass="13688">MARTHFVPARDSRHHAAVVALYRALTRTAKKITLPDHVGVVSARSCPIQSILRRRFEKNAKDTSPRLVFAALTAGYKFLSFFNKSQDVNSAEHQQISRSLRKNTSLEKLQNMFQAHILDR</sequence>
<evidence type="ECO:0000313" key="2">
    <source>
        <dbReference type="EMBL" id="KAJ4165394.1"/>
    </source>
</evidence>